<sequence>MWASAFSTSATVARAQVALWRHLRGPWAELRTPGDCRRLSSPTLRGLDPFLGFPGAPGADWRKRIWTGIGWTRLPQTGLVSCIQSETRVGLFMERKRGTTEYVRGTIACLRYFAPSAILNDAQY</sequence>
<proteinExistence type="predicted"/>
<evidence type="ECO:0000313" key="3">
    <source>
        <dbReference type="EMBL" id="KAE9351254.1"/>
    </source>
</evidence>
<organism evidence="2 4">
    <name type="scientific">Phytophthora rubi</name>
    <dbReference type="NCBI Taxonomy" id="129364"/>
    <lineage>
        <taxon>Eukaryota</taxon>
        <taxon>Sar</taxon>
        <taxon>Stramenopiles</taxon>
        <taxon>Oomycota</taxon>
        <taxon>Peronosporomycetes</taxon>
        <taxon>Peronosporales</taxon>
        <taxon>Peronosporaceae</taxon>
        <taxon>Phytophthora</taxon>
    </lineage>
</organism>
<dbReference type="EMBL" id="QXFV01000196">
    <property type="protein sequence ID" value="KAE9046138.1"/>
    <property type="molecule type" value="Genomic_DNA"/>
</dbReference>
<evidence type="ECO:0000313" key="5">
    <source>
        <dbReference type="Proteomes" id="UP000434957"/>
    </source>
</evidence>
<protein>
    <submittedName>
        <fullName evidence="2">Uncharacterized protein</fullName>
    </submittedName>
</protein>
<evidence type="ECO:0000313" key="6">
    <source>
        <dbReference type="Proteomes" id="UP000435112"/>
    </source>
</evidence>
<dbReference type="AlphaFoldDB" id="A0A6A3NYL8"/>
<gene>
    <name evidence="2" type="ORF">PR001_g4688</name>
    <name evidence="1" type="ORF">PR002_g4931</name>
    <name evidence="3" type="ORF">PR003_g4975</name>
</gene>
<dbReference type="EMBL" id="QXFT01000197">
    <property type="protein sequence ID" value="KAE9351254.1"/>
    <property type="molecule type" value="Genomic_DNA"/>
</dbReference>
<dbReference type="EMBL" id="QXFU01000201">
    <property type="protein sequence ID" value="KAE9040506.1"/>
    <property type="molecule type" value="Genomic_DNA"/>
</dbReference>
<keyword evidence="5" id="KW-1185">Reference proteome</keyword>
<dbReference type="Proteomes" id="UP000435112">
    <property type="component" value="Unassembled WGS sequence"/>
</dbReference>
<dbReference type="Proteomes" id="UP000434957">
    <property type="component" value="Unassembled WGS sequence"/>
</dbReference>
<evidence type="ECO:0000313" key="1">
    <source>
        <dbReference type="EMBL" id="KAE9040506.1"/>
    </source>
</evidence>
<accession>A0A6A3NYL8</accession>
<name>A0A6A3NYL8_9STRA</name>
<evidence type="ECO:0000313" key="2">
    <source>
        <dbReference type="EMBL" id="KAE9046138.1"/>
    </source>
</evidence>
<evidence type="ECO:0000313" key="4">
    <source>
        <dbReference type="Proteomes" id="UP000429607"/>
    </source>
</evidence>
<comment type="caution">
    <text evidence="2">The sequence shown here is derived from an EMBL/GenBank/DDBJ whole genome shotgun (WGS) entry which is preliminary data.</text>
</comment>
<reference evidence="4 6" key="1">
    <citation type="submission" date="2018-09" db="EMBL/GenBank/DDBJ databases">
        <title>Genomic investigation of the strawberry pathogen Phytophthora fragariae indicates pathogenicity is determined by transcriptional variation in three key races.</title>
        <authorList>
            <person name="Adams T.M."/>
            <person name="Armitage A.D."/>
            <person name="Sobczyk M.K."/>
            <person name="Bates H.J."/>
            <person name="Dunwell J.M."/>
            <person name="Nellist C.F."/>
            <person name="Harrison R.J."/>
        </authorList>
    </citation>
    <scope>NUCLEOTIDE SEQUENCE [LARGE SCALE GENOMIC DNA]</scope>
    <source>
        <strain evidence="2 4">SCRP249</strain>
        <strain evidence="1 6">SCRP324</strain>
        <strain evidence="3 5">SCRP333</strain>
    </source>
</reference>
<dbReference type="Proteomes" id="UP000429607">
    <property type="component" value="Unassembled WGS sequence"/>
</dbReference>